<organism evidence="1 2">
    <name type="scientific">Neiella litorisoli</name>
    <dbReference type="NCBI Taxonomy" id="2771431"/>
    <lineage>
        <taxon>Bacteria</taxon>
        <taxon>Pseudomonadati</taxon>
        <taxon>Pseudomonadota</taxon>
        <taxon>Gammaproteobacteria</taxon>
        <taxon>Alteromonadales</taxon>
        <taxon>Echinimonadaceae</taxon>
        <taxon>Neiella</taxon>
    </lineage>
</organism>
<protein>
    <submittedName>
        <fullName evidence="1">Carbon storage regulator</fullName>
    </submittedName>
</protein>
<dbReference type="EMBL" id="JACXAF010000009">
    <property type="protein sequence ID" value="MBD1389395.1"/>
    <property type="molecule type" value="Genomic_DNA"/>
</dbReference>
<dbReference type="SUPFAM" id="SSF117130">
    <property type="entry name" value="CsrA-like"/>
    <property type="match status" value="1"/>
</dbReference>
<dbReference type="AlphaFoldDB" id="A0A8J6R2R8"/>
<dbReference type="Gene3D" id="2.60.40.4380">
    <property type="entry name" value="Translational regulator CsrA"/>
    <property type="match status" value="1"/>
</dbReference>
<comment type="caution">
    <text evidence="1">The sequence shown here is derived from an EMBL/GenBank/DDBJ whole genome shotgun (WGS) entry which is preliminary data.</text>
</comment>
<dbReference type="GO" id="GO:0003723">
    <property type="term" value="F:RNA binding"/>
    <property type="evidence" value="ECO:0007669"/>
    <property type="project" value="InterPro"/>
</dbReference>
<keyword evidence="2" id="KW-1185">Reference proteome</keyword>
<evidence type="ECO:0000313" key="2">
    <source>
        <dbReference type="Proteomes" id="UP000638014"/>
    </source>
</evidence>
<gene>
    <name evidence="1" type="ORF">IC617_08150</name>
</gene>
<dbReference type="Proteomes" id="UP000638014">
    <property type="component" value="Unassembled WGS sequence"/>
</dbReference>
<proteinExistence type="predicted"/>
<dbReference type="GO" id="GO:0006402">
    <property type="term" value="P:mRNA catabolic process"/>
    <property type="evidence" value="ECO:0007669"/>
    <property type="project" value="InterPro"/>
</dbReference>
<sequence>MTVIQRVLLRRTEQLIITPSETNSFNPLTVTVLPGEGGKLCVAVSAHSNTFALASAAWRPNGADNNLLINRNYGQSVIVLPHANRPIKVAILEREARAARLGFNADKNVEIWRTEIGLKRLRDSLLGRVTQYIESNCNDTQLIEQCEQYGVIEDLTSKNRTGFRRELRRSHG</sequence>
<reference evidence="1" key="1">
    <citation type="submission" date="2020-09" db="EMBL/GenBank/DDBJ databases">
        <title>A novel bacterium of genus Neiella, isolated from South China Sea.</title>
        <authorList>
            <person name="Huang H."/>
            <person name="Mo K."/>
            <person name="Hu Y."/>
        </authorList>
    </citation>
    <scope>NUCLEOTIDE SEQUENCE</scope>
    <source>
        <strain evidence="1">HB171785</strain>
    </source>
</reference>
<evidence type="ECO:0000313" key="1">
    <source>
        <dbReference type="EMBL" id="MBD1389395.1"/>
    </source>
</evidence>
<accession>A0A8J6R2R8</accession>
<name>A0A8J6R2R8_9GAMM</name>
<dbReference type="RefSeq" id="WP_191144503.1">
    <property type="nucleotide sequence ID" value="NZ_JACXAF010000009.1"/>
</dbReference>
<dbReference type="InterPro" id="IPR036107">
    <property type="entry name" value="CsrA_sf"/>
</dbReference>
<dbReference type="GO" id="GO:0006109">
    <property type="term" value="P:regulation of carbohydrate metabolic process"/>
    <property type="evidence" value="ECO:0007669"/>
    <property type="project" value="InterPro"/>
</dbReference>